<evidence type="ECO:0000256" key="1">
    <source>
        <dbReference type="SAM" id="SignalP"/>
    </source>
</evidence>
<feature type="signal peptide" evidence="1">
    <location>
        <begin position="1"/>
        <end position="22"/>
    </location>
</feature>
<name>A0ABD2MKV7_9CUCU</name>
<sequence length="437" mass="49868">MLQRHFWKIIILLETLTSLTSAKFDLKLKYCRFKCDEWCKKEDSDMDPDKEVIKPAAYYWRDFYGDIPDDAYPLGPPTQNPQTYIGIVLDAPNNGQYTTTIFEGLNFVYSGSEGNTTHKTEQIKILCTLEPENMIWMKLTLENIKSIGDDKPVKGGLIRGTNNWGINFITKSTKCGITYAGYINRLAEPMKYIQINGNFNTTEEFMNLLYRPKKKGEMNPQAQEDKSFFSHHYEYRIQSKSIIPKFFKQLNAGPCSIICTNEMGKKKKITNKKILSSLAYYWKPNDEFDAKEALKVGSPGDSDRIYIGQTYDTGGIYDVGSTSGDSVYLSYGKYVYVLSDFTLILSTDHPEKFEWVNSTTDSFPMLDQSRMIPGGMFLNGTKTFVGREIYVSKYSPGKVNILPGSIRQIENGTFIASFYGSALEFQVLLFKDEQKIS</sequence>
<reference evidence="2 3" key="1">
    <citation type="journal article" date="2021" name="BMC Biol.">
        <title>Horizontally acquired antibacterial genes associated with adaptive radiation of ladybird beetles.</title>
        <authorList>
            <person name="Li H.S."/>
            <person name="Tang X.F."/>
            <person name="Huang Y.H."/>
            <person name="Xu Z.Y."/>
            <person name="Chen M.L."/>
            <person name="Du X.Y."/>
            <person name="Qiu B.Y."/>
            <person name="Chen P.T."/>
            <person name="Zhang W."/>
            <person name="Slipinski A."/>
            <person name="Escalona H.E."/>
            <person name="Waterhouse R.M."/>
            <person name="Zwick A."/>
            <person name="Pang H."/>
        </authorList>
    </citation>
    <scope>NUCLEOTIDE SEQUENCE [LARGE SCALE GENOMIC DNA]</scope>
    <source>
        <strain evidence="2">SYSU2018</strain>
    </source>
</reference>
<comment type="caution">
    <text evidence="2">The sequence shown here is derived from an EMBL/GenBank/DDBJ whole genome shotgun (WGS) entry which is preliminary data.</text>
</comment>
<dbReference type="AlphaFoldDB" id="A0ABD2MKV7"/>
<evidence type="ECO:0000313" key="2">
    <source>
        <dbReference type="EMBL" id="KAL3267031.1"/>
    </source>
</evidence>
<evidence type="ECO:0000313" key="3">
    <source>
        <dbReference type="Proteomes" id="UP001516400"/>
    </source>
</evidence>
<dbReference type="PANTHER" id="PTHR31649:SF1">
    <property type="entry name" value="FARNESOIC ACID O-METHYL TRANSFERASE DOMAIN-CONTAINING PROTEIN"/>
    <property type="match status" value="1"/>
</dbReference>
<accession>A0ABD2MKV7</accession>
<proteinExistence type="predicted"/>
<gene>
    <name evidence="2" type="ORF">HHI36_011174</name>
</gene>
<protein>
    <submittedName>
        <fullName evidence="2">Uncharacterized protein</fullName>
    </submittedName>
</protein>
<dbReference type="EMBL" id="JABFTP020000001">
    <property type="protein sequence ID" value="KAL3267031.1"/>
    <property type="molecule type" value="Genomic_DNA"/>
</dbReference>
<feature type="chain" id="PRO_5044801786" evidence="1">
    <location>
        <begin position="23"/>
        <end position="437"/>
    </location>
</feature>
<dbReference type="PANTHER" id="PTHR31649">
    <property type="entry name" value="AGAP009604-PA"/>
    <property type="match status" value="1"/>
</dbReference>
<keyword evidence="1" id="KW-0732">Signal</keyword>
<organism evidence="2 3">
    <name type="scientific">Cryptolaemus montrouzieri</name>
    <dbReference type="NCBI Taxonomy" id="559131"/>
    <lineage>
        <taxon>Eukaryota</taxon>
        <taxon>Metazoa</taxon>
        <taxon>Ecdysozoa</taxon>
        <taxon>Arthropoda</taxon>
        <taxon>Hexapoda</taxon>
        <taxon>Insecta</taxon>
        <taxon>Pterygota</taxon>
        <taxon>Neoptera</taxon>
        <taxon>Endopterygota</taxon>
        <taxon>Coleoptera</taxon>
        <taxon>Polyphaga</taxon>
        <taxon>Cucujiformia</taxon>
        <taxon>Coccinelloidea</taxon>
        <taxon>Coccinellidae</taxon>
        <taxon>Scymninae</taxon>
        <taxon>Scymnini</taxon>
        <taxon>Cryptolaemus</taxon>
    </lineage>
</organism>
<dbReference type="Proteomes" id="UP001516400">
    <property type="component" value="Unassembled WGS sequence"/>
</dbReference>
<keyword evidence="3" id="KW-1185">Reference proteome</keyword>